<dbReference type="RefSeq" id="WP_368629946.1">
    <property type="nucleotide sequence ID" value="NZ_JAYWLU010000017.1"/>
</dbReference>
<evidence type="ECO:0008006" key="4">
    <source>
        <dbReference type="Google" id="ProtNLM"/>
    </source>
</evidence>
<gene>
    <name evidence="2" type="ORF">VVR66_14065</name>
</gene>
<evidence type="ECO:0000256" key="1">
    <source>
        <dbReference type="SAM" id="MobiDB-lite"/>
    </source>
</evidence>
<sequence>MSSSRTTPARIRIEAHDADWMIATIDGVRIVAAPVPTEQVDAAIGEIVSQLGVRAHVEIHHVDGTIDRRVAHPDQDAEPDEPRT</sequence>
<protein>
    <recommendedName>
        <fullName evidence="4">DUF2188 domain-containing protein</fullName>
    </recommendedName>
</protein>
<evidence type="ECO:0000313" key="2">
    <source>
        <dbReference type="EMBL" id="MEX3595840.1"/>
    </source>
</evidence>
<evidence type="ECO:0000313" key="3">
    <source>
        <dbReference type="Proteomes" id="UP001558481"/>
    </source>
</evidence>
<name>A0ABV3V4Z2_9MICC</name>
<dbReference type="Proteomes" id="UP001558481">
    <property type="component" value="Unassembled WGS sequence"/>
</dbReference>
<feature type="region of interest" description="Disordered" evidence="1">
    <location>
        <begin position="64"/>
        <end position="84"/>
    </location>
</feature>
<proteinExistence type="predicted"/>
<organism evidence="2 3">
    <name type="scientific">Kocuria carniphila</name>
    <dbReference type="NCBI Taxonomy" id="262208"/>
    <lineage>
        <taxon>Bacteria</taxon>
        <taxon>Bacillati</taxon>
        <taxon>Actinomycetota</taxon>
        <taxon>Actinomycetes</taxon>
        <taxon>Micrococcales</taxon>
        <taxon>Micrococcaceae</taxon>
        <taxon>Kocuria</taxon>
    </lineage>
</organism>
<comment type="caution">
    <text evidence="2">The sequence shown here is derived from an EMBL/GenBank/DDBJ whole genome shotgun (WGS) entry which is preliminary data.</text>
</comment>
<reference evidence="2 3" key="1">
    <citation type="journal article" date="2024" name="Fungal Genet. Biol.">
        <title>The porcine skin microbiome exhibits broad fungal antagonism.</title>
        <authorList>
            <person name="De La Cruz K.F."/>
            <person name="Townsend E.C."/>
            <person name="Alex Cheong J.Z."/>
            <person name="Salamzade R."/>
            <person name="Liu A."/>
            <person name="Sandstrom S."/>
            <person name="Davila E."/>
            <person name="Huang L."/>
            <person name="Xu K.H."/>
            <person name="Wu S.Y."/>
            <person name="Meudt J.J."/>
            <person name="Shanmuganayagam D."/>
            <person name="Gibson A.L.F."/>
            <person name="Kalan L.R."/>
        </authorList>
    </citation>
    <scope>NUCLEOTIDE SEQUENCE [LARGE SCALE GENOMIC DNA]</scope>
    <source>
        <strain evidence="2 3">LK2625</strain>
    </source>
</reference>
<dbReference type="EMBL" id="JAYWLU010000017">
    <property type="protein sequence ID" value="MEX3595840.1"/>
    <property type="molecule type" value="Genomic_DNA"/>
</dbReference>
<accession>A0ABV3V4Z2</accession>
<keyword evidence="3" id="KW-1185">Reference proteome</keyword>